<evidence type="ECO:0000313" key="2">
    <source>
        <dbReference type="EMBL" id="TWS30190.1"/>
    </source>
</evidence>
<comment type="caution">
    <text evidence="2">The sequence shown here is derived from an EMBL/GenBank/DDBJ whole genome shotgun (WGS) entry which is preliminary data.</text>
</comment>
<evidence type="ECO:0000313" key="3">
    <source>
        <dbReference type="Proteomes" id="UP000319375"/>
    </source>
</evidence>
<dbReference type="AlphaFoldDB" id="A0A5C5S5W1"/>
<gene>
    <name evidence="2" type="ORF">FK530_06680</name>
</gene>
<evidence type="ECO:0000256" key="1">
    <source>
        <dbReference type="SAM" id="MobiDB-lite"/>
    </source>
</evidence>
<organism evidence="2 3">
    <name type="scientific">Tsukamurella conjunctivitidis</name>
    <dbReference type="NCBI Taxonomy" id="2592068"/>
    <lineage>
        <taxon>Bacteria</taxon>
        <taxon>Bacillati</taxon>
        <taxon>Actinomycetota</taxon>
        <taxon>Actinomycetes</taxon>
        <taxon>Mycobacteriales</taxon>
        <taxon>Tsukamurellaceae</taxon>
        <taxon>Tsukamurella</taxon>
    </lineage>
</organism>
<feature type="region of interest" description="Disordered" evidence="1">
    <location>
        <begin position="1"/>
        <end position="30"/>
    </location>
</feature>
<dbReference type="RefSeq" id="WP_146486217.1">
    <property type="nucleotide sequence ID" value="NZ_VIGX01000002.1"/>
</dbReference>
<sequence>MSDAHPTSSTANEHGALSSPHAKHRLDTGTQRVRLDLDEDLKAGLWWPRSTDYAAEIHDLAYSCGLALGRSVERITFAWNYETAGRLQGMHLNGLVLDAPERDQPREEMRVQADTGHILRLTVVPPTRHGAGGHVAHAPD</sequence>
<dbReference type="EMBL" id="VIGX01000002">
    <property type="protein sequence ID" value="TWS30190.1"/>
    <property type="molecule type" value="Genomic_DNA"/>
</dbReference>
<protein>
    <submittedName>
        <fullName evidence="2">Uncharacterized protein</fullName>
    </submittedName>
</protein>
<proteinExistence type="predicted"/>
<dbReference type="OrthoDB" id="3785441at2"/>
<keyword evidence="3" id="KW-1185">Reference proteome</keyword>
<name>A0A5C5S5W1_9ACTN</name>
<accession>A0A5C5S5W1</accession>
<dbReference type="Pfam" id="PF19457">
    <property type="entry name" value="DUF5994"/>
    <property type="match status" value="1"/>
</dbReference>
<dbReference type="Proteomes" id="UP000319375">
    <property type="component" value="Unassembled WGS sequence"/>
</dbReference>
<feature type="compositionally biased region" description="Polar residues" evidence="1">
    <location>
        <begin position="1"/>
        <end position="12"/>
    </location>
</feature>
<reference evidence="2 3" key="1">
    <citation type="submission" date="2019-06" db="EMBL/GenBank/DDBJ databases">
        <title>Tsukamurella conjunctivitidis sp. nov., Tsukamurella assacharolytica sp. nov. and Tsukamurella sputae sp. nov. isolated from patients with conjunctivitis, bacteraemia (lymphoma) and respiratory infection (sputum) in Hong Kong.</title>
        <authorList>
            <person name="Teng J.L.L."/>
            <person name="Lee H.H."/>
            <person name="Fong J.Y.H."/>
            <person name="Fok K.M.N."/>
            <person name="Lau S.K.P."/>
            <person name="Woo P.C.Y."/>
        </authorList>
    </citation>
    <scope>NUCLEOTIDE SEQUENCE [LARGE SCALE GENOMIC DNA]</scope>
    <source>
        <strain evidence="2 3">HKU72</strain>
    </source>
</reference>
<dbReference type="InterPro" id="IPR046036">
    <property type="entry name" value="DUF5994"/>
</dbReference>